<accession>A0A6A3N1L5</accession>
<evidence type="ECO:0000313" key="2">
    <source>
        <dbReference type="EMBL" id="KAE9348379.1"/>
    </source>
</evidence>
<keyword evidence="3" id="KW-1185">Reference proteome</keyword>
<proteinExistence type="predicted"/>
<name>A0A6A3N1L5_9STRA</name>
<evidence type="ECO:0000313" key="3">
    <source>
        <dbReference type="Proteomes" id="UP000434957"/>
    </source>
</evidence>
<dbReference type="EMBL" id="QXFU01000294">
    <property type="protein sequence ID" value="KAE9037562.1"/>
    <property type="molecule type" value="Genomic_DNA"/>
</dbReference>
<evidence type="ECO:0000313" key="1">
    <source>
        <dbReference type="EMBL" id="KAE9037562.1"/>
    </source>
</evidence>
<reference evidence="1 4" key="1">
    <citation type="submission" date="2018-09" db="EMBL/GenBank/DDBJ databases">
        <title>Genomic investigation of the strawberry pathogen Phytophthora fragariae indicates pathogenicity is determined by transcriptional variation in three key races.</title>
        <authorList>
            <person name="Adams T.M."/>
            <person name="Armitage A.D."/>
            <person name="Sobczyk M.K."/>
            <person name="Bates H.J."/>
            <person name="Dunwell J.M."/>
            <person name="Nellist C.F."/>
            <person name="Harrison R.J."/>
        </authorList>
    </citation>
    <scope>NUCLEOTIDE SEQUENCE [LARGE SCALE GENOMIC DNA]</scope>
    <source>
        <strain evidence="1 4">SCRP324</strain>
        <strain evidence="2 3">SCRP333</strain>
    </source>
</reference>
<dbReference type="EMBL" id="QXFT01000287">
    <property type="protein sequence ID" value="KAE9348379.1"/>
    <property type="molecule type" value="Genomic_DNA"/>
</dbReference>
<gene>
    <name evidence="1" type="ORF">PR002_g6512</name>
    <name evidence="2" type="ORF">PR003_g6453</name>
</gene>
<dbReference type="AlphaFoldDB" id="A0A6A3N1L5"/>
<protein>
    <submittedName>
        <fullName evidence="1">Uncharacterized protein</fullName>
    </submittedName>
</protein>
<dbReference type="Proteomes" id="UP000435112">
    <property type="component" value="Unassembled WGS sequence"/>
</dbReference>
<dbReference type="Proteomes" id="UP000434957">
    <property type="component" value="Unassembled WGS sequence"/>
</dbReference>
<organism evidence="1 4">
    <name type="scientific">Phytophthora rubi</name>
    <dbReference type="NCBI Taxonomy" id="129364"/>
    <lineage>
        <taxon>Eukaryota</taxon>
        <taxon>Sar</taxon>
        <taxon>Stramenopiles</taxon>
        <taxon>Oomycota</taxon>
        <taxon>Peronosporomycetes</taxon>
        <taxon>Peronosporales</taxon>
        <taxon>Peronosporaceae</taxon>
        <taxon>Phytophthora</taxon>
    </lineage>
</organism>
<comment type="caution">
    <text evidence="1">The sequence shown here is derived from an EMBL/GenBank/DDBJ whole genome shotgun (WGS) entry which is preliminary data.</text>
</comment>
<evidence type="ECO:0000313" key="4">
    <source>
        <dbReference type="Proteomes" id="UP000435112"/>
    </source>
</evidence>
<sequence>MEVSGPPDLASRSPPALLPSLFLGQRLLARGRSLAPPSGLVQRPPSPPSAPLPLHCSPWLDQVVTPSVRSASGPALSFAVSSSIRSLSTRSAITPSELLGTAHRVA</sequence>